<dbReference type="InterPro" id="IPR035328">
    <property type="entry name" value="DUF3048_C"/>
</dbReference>
<feature type="compositionally biased region" description="Low complexity" evidence="1">
    <location>
        <begin position="1"/>
        <end position="13"/>
    </location>
</feature>
<evidence type="ECO:0000256" key="1">
    <source>
        <dbReference type="SAM" id="MobiDB-lite"/>
    </source>
</evidence>
<dbReference type="SUPFAM" id="SSF159774">
    <property type="entry name" value="YerB-like"/>
    <property type="match status" value="1"/>
</dbReference>
<reference evidence="4 5" key="1">
    <citation type="submission" date="2022-07" db="EMBL/GenBank/DDBJ databases">
        <title>Novel species in genus cellulomonas.</title>
        <authorList>
            <person name="Ye L."/>
        </authorList>
    </citation>
    <scope>NUCLEOTIDE SEQUENCE [LARGE SCALE GENOMIC DNA]</scope>
    <source>
        <strain evidence="5">zg-Y338</strain>
    </source>
</reference>
<protein>
    <submittedName>
        <fullName evidence="4">DUF3048 domain-containing protein</fullName>
    </submittedName>
</protein>
<organism evidence="4 5">
    <name type="scientific">Cellulomonas chengniuliangii</name>
    <dbReference type="NCBI Taxonomy" id="2968084"/>
    <lineage>
        <taxon>Bacteria</taxon>
        <taxon>Bacillati</taxon>
        <taxon>Actinomycetota</taxon>
        <taxon>Actinomycetes</taxon>
        <taxon>Micrococcales</taxon>
        <taxon>Cellulomonadaceae</taxon>
        <taxon>Cellulomonas</taxon>
    </lineage>
</organism>
<evidence type="ECO:0000259" key="3">
    <source>
        <dbReference type="Pfam" id="PF17479"/>
    </source>
</evidence>
<evidence type="ECO:0000313" key="5">
    <source>
        <dbReference type="Proteomes" id="UP001316189"/>
    </source>
</evidence>
<dbReference type="RefSeq" id="WP_227570230.1">
    <property type="nucleotide sequence ID" value="NZ_CP101988.1"/>
</dbReference>
<dbReference type="Pfam" id="PF11258">
    <property type="entry name" value="DUF3048"/>
    <property type="match status" value="1"/>
</dbReference>
<evidence type="ECO:0000313" key="4">
    <source>
        <dbReference type="EMBL" id="UUI74899.1"/>
    </source>
</evidence>
<dbReference type="EMBL" id="CP101988">
    <property type="protein sequence ID" value="UUI74899.1"/>
    <property type="molecule type" value="Genomic_DNA"/>
</dbReference>
<proteinExistence type="predicted"/>
<accession>A0ABY5KWV8</accession>
<feature type="region of interest" description="Disordered" evidence="1">
    <location>
        <begin position="1"/>
        <end position="23"/>
    </location>
</feature>
<sequence length="374" mass="38176">MRTARTARAARTTSVTTGGDRRPLAAGASRRWGLGVAAVLLLAACGSPAGPPEVRATESVAPAIDAAKAAAPAPVVPATWPLTGVAGEPAARPALAVKVENTAVARPQAGLDQADVVWETIVEFDVSRFVAVFHSQTPDEVGPIRSVRPMDPLIVAPLRGLLAYSGGQPGILEEVVASGVQSLSHDRGVAGMYRVSGRSAPHNVYGSPQTFWEQVDGAHQAAPQEQFDFARSMERASAVVAGAPATTLAFRLSPASSPSWTWDGSAWLRSEGAKPASAANGARLSAVNVVAITAEHPDTPYGAQGGAAVPTYSLVGSGDAVVATGGKTLAARWQKDAPDAPLRLLGADGSSVTLAPGNTWVELVPAGKGSLTIS</sequence>
<dbReference type="Gene3D" id="3.50.90.10">
    <property type="entry name" value="YerB-like"/>
    <property type="match status" value="1"/>
</dbReference>
<evidence type="ECO:0000259" key="2">
    <source>
        <dbReference type="Pfam" id="PF11258"/>
    </source>
</evidence>
<keyword evidence="5" id="KW-1185">Reference proteome</keyword>
<name>A0ABY5KWV8_9CELL</name>
<gene>
    <name evidence="4" type="ORF">NP064_14100</name>
</gene>
<feature type="domain" description="DUF3048" evidence="2">
    <location>
        <begin position="82"/>
        <end position="218"/>
    </location>
</feature>
<feature type="domain" description="DUF3048" evidence="3">
    <location>
        <begin position="253"/>
        <end position="361"/>
    </location>
</feature>
<dbReference type="Proteomes" id="UP001316189">
    <property type="component" value="Chromosome"/>
</dbReference>
<dbReference type="InterPro" id="IPR021416">
    <property type="entry name" value="DUF3048_N"/>
</dbReference>
<dbReference type="InterPro" id="IPR023158">
    <property type="entry name" value="YerB-like_sf"/>
</dbReference>
<dbReference type="Pfam" id="PF17479">
    <property type="entry name" value="DUF3048_C"/>
    <property type="match status" value="1"/>
</dbReference>